<dbReference type="Pfam" id="PF21704">
    <property type="entry name" value="POLH-Rev1_HhH"/>
    <property type="match status" value="1"/>
</dbReference>
<dbReference type="PANTHER" id="PTHR45873:SF1">
    <property type="entry name" value="DNA POLYMERASE ETA"/>
    <property type="match status" value="1"/>
</dbReference>
<dbReference type="InterPro" id="IPR043502">
    <property type="entry name" value="DNA/RNA_pol_sf"/>
</dbReference>
<accession>A0A836BWB1</accession>
<dbReference type="InterPro" id="IPR001126">
    <property type="entry name" value="UmuC"/>
</dbReference>
<feature type="compositionally biased region" description="Low complexity" evidence="8">
    <location>
        <begin position="628"/>
        <end position="642"/>
    </location>
</feature>
<dbReference type="Gene3D" id="1.10.150.20">
    <property type="entry name" value="5' to 3' exonuclease, C-terminal subdomain"/>
    <property type="match status" value="1"/>
</dbReference>
<feature type="region of interest" description="Disordered" evidence="8">
    <location>
        <begin position="442"/>
        <end position="483"/>
    </location>
</feature>
<feature type="compositionally biased region" description="Low complexity" evidence="8">
    <location>
        <begin position="508"/>
        <end position="524"/>
    </location>
</feature>
<feature type="compositionally biased region" description="Pro residues" evidence="8">
    <location>
        <begin position="669"/>
        <end position="682"/>
    </location>
</feature>
<dbReference type="GO" id="GO:0046872">
    <property type="term" value="F:metal ion binding"/>
    <property type="evidence" value="ECO:0007669"/>
    <property type="project" value="UniProtKB-KW"/>
</dbReference>
<dbReference type="SUPFAM" id="SSF56672">
    <property type="entry name" value="DNA/RNA polymerases"/>
    <property type="match status" value="1"/>
</dbReference>
<feature type="region of interest" description="Disordered" evidence="8">
    <location>
        <begin position="24"/>
        <end position="44"/>
    </location>
</feature>
<keyword evidence="2" id="KW-0808">Transferase</keyword>
<evidence type="ECO:0000256" key="6">
    <source>
        <dbReference type="ARBA" id="ARBA00023242"/>
    </source>
</evidence>
<name>A0A836BWB1_9CHLO</name>
<evidence type="ECO:0000256" key="4">
    <source>
        <dbReference type="ARBA" id="ARBA00022763"/>
    </source>
</evidence>
<dbReference type="Gene3D" id="3.30.1490.100">
    <property type="entry name" value="DNA polymerase, Y-family, little finger domain"/>
    <property type="match status" value="1"/>
</dbReference>
<feature type="compositionally biased region" description="Gly residues" evidence="8">
    <location>
        <begin position="786"/>
        <end position="817"/>
    </location>
</feature>
<dbReference type="InterPro" id="IPR043128">
    <property type="entry name" value="Rev_trsase/Diguanyl_cyclase"/>
</dbReference>
<dbReference type="SUPFAM" id="SSF100879">
    <property type="entry name" value="Lesion bypass DNA polymerase (Y-family), little finger domain"/>
    <property type="match status" value="1"/>
</dbReference>
<dbReference type="OrthoDB" id="5723at2759"/>
<protein>
    <recommendedName>
        <fullName evidence="7">DNA polymerase eta</fullName>
    </recommendedName>
</protein>
<feature type="region of interest" description="Disordered" evidence="8">
    <location>
        <begin position="495"/>
        <end position="573"/>
    </location>
</feature>
<dbReference type="GO" id="GO:0009314">
    <property type="term" value="P:response to radiation"/>
    <property type="evidence" value="ECO:0007669"/>
    <property type="project" value="TreeGrafter"/>
</dbReference>
<evidence type="ECO:0000256" key="5">
    <source>
        <dbReference type="ARBA" id="ARBA00023204"/>
    </source>
</evidence>
<proteinExistence type="predicted"/>
<sequence>MRVQEARRMCPTLRCVHVETIGAADDGVPSPGKAGGGGGPVRRSEVKASLQPYRQASAEIMRVLGAGLSGGALLEKASVDEAFLDVTDMVDQELRRLEGPGGSAAGGALAEADAEAALALFGDLADAGGEDGDEEEACGGGGWGGGAAGPGAAAAGRLGVSPALLAEARRAVEASVVIGGRPRLSCGLDRRLVVGGLIALRLRRAVREALDFTCSAGVAANKLLAKVGSARNKPDKQTLVLPRGVEGLLADLPLGKLRGLGGKLGAAIEEGLGAASAGAVAALPLADLQRVLGEAQGQWVYEIVRGRCSEPVTPKSQPKSLLSCKSFEPTRHHPELQRWLAILAQELAVRAAQDEADHRRRARTLVLHYRGPGPKERSVRCAMPPHGREGPSATALAAAAWELLRRLPDALPCCRLAIAATEFDDPPAAGAAAITRFFQPAAAATHTQQQQQQPRGGQREPREAAGAGASGKGKGRGAQAAPKGMERFLRAAPPTAAPAAPAGGGAGAAAPPGRGRFPPRAEPGIGAGHGGTEEQAGSKQQEQWEPHVQVADMDAAEPHVYDYDERDLYDNDDMYDRDEDALYDDVIDEDAARVRVYDSGDEAGPSAKRQRLVGLGLDPGPEPRPSTAAEAGPGCAGAPQAPVLEHGSEGEGPPSLVPSSLADWLPGSGQPPPPSGTGPGPGPSTWAQGDAGDFTRRPPCGGSIPVKAGSDGWPGQADASPSGVSGRGAQQESGVPDDGGGEPGAGPDPDPDGPGVGLFADVDLDEQRRILHDIELARLRALGRPAGSGPGSGPKGGQCGRGGGGRRGGRGGAGAGRGRAQPGRGAADPGQTRLTALLQGAAGRGPKRS</sequence>
<dbReference type="FunFam" id="1.10.150.20:FF:000014">
    <property type="entry name" value="Polymerase (DNA directed), eta"/>
    <property type="match status" value="1"/>
</dbReference>
<dbReference type="GO" id="GO:0003887">
    <property type="term" value="F:DNA-directed DNA polymerase activity"/>
    <property type="evidence" value="ECO:0007669"/>
    <property type="project" value="TreeGrafter"/>
</dbReference>
<dbReference type="PANTHER" id="PTHR45873">
    <property type="entry name" value="DNA POLYMERASE ETA"/>
    <property type="match status" value="1"/>
</dbReference>
<dbReference type="GO" id="GO:0003684">
    <property type="term" value="F:damaged DNA binding"/>
    <property type="evidence" value="ECO:0007669"/>
    <property type="project" value="InterPro"/>
</dbReference>
<feature type="domain" description="UmuC" evidence="9">
    <location>
        <begin position="1"/>
        <end position="261"/>
    </location>
</feature>
<evidence type="ECO:0000313" key="10">
    <source>
        <dbReference type="EMBL" id="KAG2490797.1"/>
    </source>
</evidence>
<evidence type="ECO:0000256" key="3">
    <source>
        <dbReference type="ARBA" id="ARBA00022723"/>
    </source>
</evidence>
<dbReference type="Pfam" id="PF00817">
    <property type="entry name" value="IMS"/>
    <property type="match status" value="1"/>
</dbReference>
<comment type="subcellular location">
    <subcellularLocation>
        <location evidence="1">Nucleus</location>
    </subcellularLocation>
</comment>
<evidence type="ECO:0000256" key="1">
    <source>
        <dbReference type="ARBA" id="ARBA00004123"/>
    </source>
</evidence>
<dbReference type="InterPro" id="IPR017961">
    <property type="entry name" value="DNA_pol_Y-fam_little_finger"/>
</dbReference>
<keyword evidence="6" id="KW-0539">Nucleus</keyword>
<evidence type="ECO:0000256" key="8">
    <source>
        <dbReference type="SAM" id="MobiDB-lite"/>
    </source>
</evidence>
<feature type="region of interest" description="Disordered" evidence="8">
    <location>
        <begin position="596"/>
        <end position="762"/>
    </location>
</feature>
<evidence type="ECO:0000256" key="2">
    <source>
        <dbReference type="ARBA" id="ARBA00022679"/>
    </source>
</evidence>
<dbReference type="Pfam" id="PF11799">
    <property type="entry name" value="IMS_C"/>
    <property type="match status" value="1"/>
</dbReference>
<reference evidence="10" key="1">
    <citation type="journal article" date="2020" name="bioRxiv">
        <title>Comparative genomics of Chlamydomonas.</title>
        <authorList>
            <person name="Craig R.J."/>
            <person name="Hasan A.R."/>
            <person name="Ness R.W."/>
            <person name="Keightley P.D."/>
        </authorList>
    </citation>
    <scope>NUCLEOTIDE SEQUENCE</scope>
    <source>
        <strain evidence="10">CCAP 11/70</strain>
    </source>
</reference>
<dbReference type="GO" id="GO:0006281">
    <property type="term" value="P:DNA repair"/>
    <property type="evidence" value="ECO:0007669"/>
    <property type="project" value="UniProtKB-KW"/>
</dbReference>
<dbReference type="InterPro" id="IPR036775">
    <property type="entry name" value="DNA_pol_Y-fam_lit_finger_sf"/>
</dbReference>
<dbReference type="GO" id="GO:0005634">
    <property type="term" value="C:nucleus"/>
    <property type="evidence" value="ECO:0007669"/>
    <property type="project" value="UniProtKB-SubCell"/>
</dbReference>
<dbReference type="PROSITE" id="PS50173">
    <property type="entry name" value="UMUC"/>
    <property type="match status" value="1"/>
</dbReference>
<dbReference type="GO" id="GO:0042276">
    <property type="term" value="P:error-prone translesion synthesis"/>
    <property type="evidence" value="ECO:0007669"/>
    <property type="project" value="TreeGrafter"/>
</dbReference>
<dbReference type="Gene3D" id="3.30.70.270">
    <property type="match status" value="1"/>
</dbReference>
<feature type="compositionally biased region" description="Low complexity" evidence="8">
    <location>
        <begin position="818"/>
        <end position="830"/>
    </location>
</feature>
<keyword evidence="4" id="KW-0227">DNA damage</keyword>
<dbReference type="Proteomes" id="UP000612055">
    <property type="component" value="Unassembled WGS sequence"/>
</dbReference>
<evidence type="ECO:0000313" key="11">
    <source>
        <dbReference type="Proteomes" id="UP000612055"/>
    </source>
</evidence>
<gene>
    <name evidence="10" type="ORF">HYH03_010719</name>
</gene>
<evidence type="ECO:0000259" key="9">
    <source>
        <dbReference type="PROSITE" id="PS50173"/>
    </source>
</evidence>
<dbReference type="EMBL" id="JAEHOE010000058">
    <property type="protein sequence ID" value="KAG2490797.1"/>
    <property type="molecule type" value="Genomic_DNA"/>
</dbReference>
<keyword evidence="3" id="KW-0479">Metal-binding</keyword>
<feature type="compositionally biased region" description="Low complexity" evidence="8">
    <location>
        <begin position="442"/>
        <end position="456"/>
    </location>
</feature>
<keyword evidence="11" id="KW-1185">Reference proteome</keyword>
<feature type="compositionally biased region" description="Basic and acidic residues" evidence="8">
    <location>
        <begin position="556"/>
        <end position="569"/>
    </location>
</feature>
<comment type="caution">
    <text evidence="10">The sequence shown here is derived from an EMBL/GenBank/DDBJ whole genome shotgun (WGS) entry which is preliminary data.</text>
</comment>
<dbReference type="GO" id="GO:0005657">
    <property type="term" value="C:replication fork"/>
    <property type="evidence" value="ECO:0007669"/>
    <property type="project" value="TreeGrafter"/>
</dbReference>
<organism evidence="10 11">
    <name type="scientific">Edaphochlamys debaryana</name>
    <dbReference type="NCBI Taxonomy" id="47281"/>
    <lineage>
        <taxon>Eukaryota</taxon>
        <taxon>Viridiplantae</taxon>
        <taxon>Chlorophyta</taxon>
        <taxon>core chlorophytes</taxon>
        <taxon>Chlorophyceae</taxon>
        <taxon>CS clade</taxon>
        <taxon>Chlamydomonadales</taxon>
        <taxon>Chlamydomonadales incertae sedis</taxon>
        <taxon>Edaphochlamys</taxon>
    </lineage>
</organism>
<dbReference type="AlphaFoldDB" id="A0A836BWB1"/>
<dbReference type="GO" id="GO:0035861">
    <property type="term" value="C:site of double-strand break"/>
    <property type="evidence" value="ECO:0007669"/>
    <property type="project" value="TreeGrafter"/>
</dbReference>
<keyword evidence="5" id="KW-0234">DNA repair</keyword>
<feature type="region of interest" description="Disordered" evidence="8">
    <location>
        <begin position="782"/>
        <end position="849"/>
    </location>
</feature>
<dbReference type="InterPro" id="IPR052230">
    <property type="entry name" value="DNA_polymerase_eta"/>
</dbReference>
<evidence type="ECO:0000256" key="7">
    <source>
        <dbReference type="ARBA" id="ARBA00044975"/>
    </source>
</evidence>